<dbReference type="GO" id="GO:0090599">
    <property type="term" value="F:alpha-glucosidase activity"/>
    <property type="evidence" value="ECO:0007669"/>
    <property type="project" value="UniProtKB-ARBA"/>
</dbReference>
<organism evidence="14">
    <name type="scientific">Physcomitrium patens</name>
    <name type="common">Spreading-leaved earth moss</name>
    <name type="synonym">Physcomitrella patens</name>
    <dbReference type="NCBI Taxonomy" id="3218"/>
    <lineage>
        <taxon>Eukaryota</taxon>
        <taxon>Viridiplantae</taxon>
        <taxon>Streptophyta</taxon>
        <taxon>Embryophyta</taxon>
        <taxon>Bryophyta</taxon>
        <taxon>Bryophytina</taxon>
        <taxon>Bryopsida</taxon>
        <taxon>Funariidae</taxon>
        <taxon>Funariales</taxon>
        <taxon>Funariaceae</taxon>
        <taxon>Physcomitrium</taxon>
    </lineage>
</organism>
<proteinExistence type="inferred from homology"/>
<gene>
    <name evidence="15" type="primary">LOC112275118</name>
    <name evidence="14" type="ORF">PHYPA_003156</name>
</gene>
<dbReference type="EnsemblPlants" id="Pp3c2_24620V3.2">
    <property type="protein sequence ID" value="Pp3c2_24620V3.2"/>
    <property type="gene ID" value="Pp3c2_24620"/>
</dbReference>
<dbReference type="InterPro" id="IPR011013">
    <property type="entry name" value="Gal_mutarotase_sf_dom"/>
</dbReference>
<dbReference type="OMA" id="FRCNTED"/>
<dbReference type="PANTHER" id="PTHR22762">
    <property type="entry name" value="ALPHA-GLUCOSIDASE"/>
    <property type="match status" value="1"/>
</dbReference>
<keyword evidence="5 9" id="KW-0378">Hydrolase</keyword>
<feature type="domain" description="Glycosyl hydrolase family 31 C-terminal" evidence="13">
    <location>
        <begin position="683"/>
        <end position="771"/>
    </location>
</feature>
<dbReference type="OrthoDB" id="5839090at2759"/>
<evidence type="ECO:0000256" key="10">
    <source>
        <dbReference type="SAM" id="SignalP"/>
    </source>
</evidence>
<feature type="signal peptide" evidence="10">
    <location>
        <begin position="1"/>
        <end position="27"/>
    </location>
</feature>
<evidence type="ECO:0000256" key="7">
    <source>
        <dbReference type="ARBA" id="ARBA00023295"/>
    </source>
</evidence>
<evidence type="ECO:0000256" key="2">
    <source>
        <dbReference type="ARBA" id="ARBA00007806"/>
    </source>
</evidence>
<dbReference type="EnsemblPlants" id="Pp3c2_24620V3.1">
    <property type="protein sequence ID" value="Pp3c2_24620V3.1"/>
    <property type="gene ID" value="Pp3c2_24620"/>
</dbReference>
<dbReference type="SUPFAM" id="SSF74650">
    <property type="entry name" value="Galactose mutarotase-like"/>
    <property type="match status" value="1"/>
</dbReference>
<accession>A0A2K1L2X1</accession>
<dbReference type="GO" id="GO:0005975">
    <property type="term" value="P:carbohydrate metabolic process"/>
    <property type="evidence" value="ECO:0007669"/>
    <property type="project" value="InterPro"/>
</dbReference>
<dbReference type="CDD" id="cd14752">
    <property type="entry name" value="GH31_N"/>
    <property type="match status" value="1"/>
</dbReference>
<dbReference type="Gene3D" id="2.60.40.1760">
    <property type="entry name" value="glycosyl hydrolase (family 31)"/>
    <property type="match status" value="1"/>
</dbReference>
<dbReference type="FunCoup" id="A0A2K1L2X1">
    <property type="interactions" value="1988"/>
</dbReference>
<dbReference type="Gramene" id="Pp3c2_24620V3.1">
    <property type="protein sequence ID" value="Pp3c2_24620V3.1"/>
    <property type="gene ID" value="Pp3c2_24620"/>
</dbReference>
<protein>
    <recommendedName>
        <fullName evidence="3">alpha-glucosidase</fullName>
        <ecNumber evidence="3">3.2.1.20</ecNumber>
    </recommendedName>
    <alternativeName>
        <fullName evidence="8">Maltase</fullName>
    </alternativeName>
</protein>
<evidence type="ECO:0000313" key="14">
    <source>
        <dbReference type="EMBL" id="PNR60363.1"/>
    </source>
</evidence>
<comment type="catalytic activity">
    <reaction evidence="1">
        <text>Hydrolysis of terminal, non-reducing (1-&gt;4)-linked alpha-D-glucose residues with release of alpha-D-glucose.</text>
        <dbReference type="EC" id="3.2.1.20"/>
    </reaction>
</comment>
<feature type="chain" id="PRO_5043158443" description="alpha-glucosidase" evidence="10">
    <location>
        <begin position="28"/>
        <end position="919"/>
    </location>
</feature>
<dbReference type="InterPro" id="IPR013780">
    <property type="entry name" value="Glyco_hydro_b"/>
</dbReference>
<dbReference type="InterPro" id="IPR017853">
    <property type="entry name" value="GH"/>
</dbReference>
<evidence type="ECO:0000259" key="12">
    <source>
        <dbReference type="Pfam" id="PF13802"/>
    </source>
</evidence>
<dbReference type="CDD" id="cd06602">
    <property type="entry name" value="GH31_MGAM_SI_GAA"/>
    <property type="match status" value="1"/>
</dbReference>
<dbReference type="Gramene" id="Pp3c2_24620V3.2">
    <property type="protein sequence ID" value="Pp3c2_24620V3.2"/>
    <property type="gene ID" value="Pp3c2_24620"/>
</dbReference>
<keyword evidence="7 9" id="KW-0326">Glycosidase</keyword>
<dbReference type="PaxDb" id="3218-PP1S119_138V6.1"/>
<keyword evidence="4 10" id="KW-0732">Signal</keyword>
<dbReference type="RefSeq" id="XP_024360929.1">
    <property type="nucleotide sequence ID" value="XM_024505161.2"/>
</dbReference>
<dbReference type="GeneID" id="112275118"/>
<dbReference type="PANTHER" id="PTHR22762:SF133">
    <property type="entry name" value="P-TYPE DOMAIN-CONTAINING PROTEIN"/>
    <property type="match status" value="1"/>
</dbReference>
<dbReference type="Pfam" id="PF13802">
    <property type="entry name" value="Gal_mutarotas_2"/>
    <property type="match status" value="1"/>
</dbReference>
<dbReference type="InterPro" id="IPR048395">
    <property type="entry name" value="Glyco_hydro_31_C"/>
</dbReference>
<dbReference type="FunFam" id="2.60.40.1180:FF:000044">
    <property type="entry name" value="Alpha-glucosidase 1"/>
    <property type="match status" value="1"/>
</dbReference>
<evidence type="ECO:0000259" key="13">
    <source>
        <dbReference type="Pfam" id="PF21365"/>
    </source>
</evidence>
<dbReference type="Pfam" id="PF01055">
    <property type="entry name" value="Glyco_hydro_31_2nd"/>
    <property type="match status" value="1"/>
</dbReference>
<dbReference type="PROSITE" id="PS00707">
    <property type="entry name" value="GLYCOSYL_HYDROL_F31_2"/>
    <property type="match status" value="1"/>
</dbReference>
<dbReference type="GO" id="GO:0030246">
    <property type="term" value="F:carbohydrate binding"/>
    <property type="evidence" value="ECO:0007669"/>
    <property type="project" value="InterPro"/>
</dbReference>
<dbReference type="AlphaFoldDB" id="A0A2K1L2X1"/>
<evidence type="ECO:0000256" key="8">
    <source>
        <dbReference type="ARBA" id="ARBA00041343"/>
    </source>
</evidence>
<evidence type="ECO:0000256" key="5">
    <source>
        <dbReference type="ARBA" id="ARBA00022801"/>
    </source>
</evidence>
<dbReference type="Gene3D" id="3.20.20.80">
    <property type="entry name" value="Glycosidases"/>
    <property type="match status" value="1"/>
</dbReference>
<evidence type="ECO:0000259" key="11">
    <source>
        <dbReference type="Pfam" id="PF01055"/>
    </source>
</evidence>
<dbReference type="InterPro" id="IPR025887">
    <property type="entry name" value="Glyco_hydro_31_N_dom"/>
</dbReference>
<evidence type="ECO:0000313" key="15">
    <source>
        <dbReference type="EnsemblPlants" id="Pp3c2_24620V3.1"/>
    </source>
</evidence>
<feature type="domain" description="Glycoside hydrolase family 31 TIM barrel" evidence="11">
    <location>
        <begin position="307"/>
        <end position="675"/>
    </location>
</feature>
<dbReference type="GO" id="GO:0004553">
    <property type="term" value="F:hydrolase activity, hydrolyzing O-glycosyl compounds"/>
    <property type="evidence" value="ECO:0000318"/>
    <property type="project" value="GO_Central"/>
</dbReference>
<keyword evidence="16" id="KW-1185">Reference proteome</keyword>
<dbReference type="Proteomes" id="UP000006727">
    <property type="component" value="Chromosome 2"/>
</dbReference>
<reference evidence="14 16" key="1">
    <citation type="journal article" date="2008" name="Science">
        <title>The Physcomitrella genome reveals evolutionary insights into the conquest of land by plants.</title>
        <authorList>
            <person name="Rensing S."/>
            <person name="Lang D."/>
            <person name="Zimmer A."/>
            <person name="Terry A."/>
            <person name="Salamov A."/>
            <person name="Shapiro H."/>
            <person name="Nishiyama T."/>
            <person name="Perroud P.-F."/>
            <person name="Lindquist E."/>
            <person name="Kamisugi Y."/>
            <person name="Tanahashi T."/>
            <person name="Sakakibara K."/>
            <person name="Fujita T."/>
            <person name="Oishi K."/>
            <person name="Shin-I T."/>
            <person name="Kuroki Y."/>
            <person name="Toyoda A."/>
            <person name="Suzuki Y."/>
            <person name="Hashimoto A."/>
            <person name="Yamaguchi K."/>
            <person name="Sugano A."/>
            <person name="Kohara Y."/>
            <person name="Fujiyama A."/>
            <person name="Anterola A."/>
            <person name="Aoki S."/>
            <person name="Ashton N."/>
            <person name="Barbazuk W.B."/>
            <person name="Barker E."/>
            <person name="Bennetzen J."/>
            <person name="Bezanilla M."/>
            <person name="Blankenship R."/>
            <person name="Cho S.H."/>
            <person name="Dutcher S."/>
            <person name="Estelle M."/>
            <person name="Fawcett J.A."/>
            <person name="Gundlach H."/>
            <person name="Hanada K."/>
            <person name="Heyl A."/>
            <person name="Hicks K.A."/>
            <person name="Hugh J."/>
            <person name="Lohr M."/>
            <person name="Mayer K."/>
            <person name="Melkozernov A."/>
            <person name="Murata T."/>
            <person name="Nelson D."/>
            <person name="Pils B."/>
            <person name="Prigge M."/>
            <person name="Reiss B."/>
            <person name="Renner T."/>
            <person name="Rombauts S."/>
            <person name="Rushton P."/>
            <person name="Sanderfoot A."/>
            <person name="Schween G."/>
            <person name="Shiu S.-H."/>
            <person name="Stueber K."/>
            <person name="Theodoulou F.L."/>
            <person name="Tu H."/>
            <person name="Van de Peer Y."/>
            <person name="Verrier P.J."/>
            <person name="Waters E."/>
            <person name="Wood A."/>
            <person name="Yang L."/>
            <person name="Cove D."/>
            <person name="Cuming A."/>
            <person name="Hasebe M."/>
            <person name="Lucas S."/>
            <person name="Mishler D.B."/>
            <person name="Reski R."/>
            <person name="Grigoriev I."/>
            <person name="Quatrano R.S."/>
            <person name="Boore J.L."/>
        </authorList>
    </citation>
    <scope>NUCLEOTIDE SEQUENCE [LARGE SCALE GENOMIC DNA]</scope>
    <source>
        <strain evidence="15 16">cv. Gransden 2004</strain>
    </source>
</reference>
<dbReference type="Gene3D" id="2.60.40.1180">
    <property type="entry name" value="Golgi alpha-mannosidase II"/>
    <property type="match status" value="2"/>
</dbReference>
<evidence type="ECO:0000256" key="4">
    <source>
        <dbReference type="ARBA" id="ARBA00022729"/>
    </source>
</evidence>
<reference evidence="14 16" key="2">
    <citation type="journal article" date="2018" name="Plant J.">
        <title>The Physcomitrella patens chromosome-scale assembly reveals moss genome structure and evolution.</title>
        <authorList>
            <person name="Lang D."/>
            <person name="Ullrich K.K."/>
            <person name="Murat F."/>
            <person name="Fuchs J."/>
            <person name="Jenkins J."/>
            <person name="Haas F.B."/>
            <person name="Piednoel M."/>
            <person name="Gundlach H."/>
            <person name="Van Bel M."/>
            <person name="Meyberg R."/>
            <person name="Vives C."/>
            <person name="Morata J."/>
            <person name="Symeonidi A."/>
            <person name="Hiss M."/>
            <person name="Muchero W."/>
            <person name="Kamisugi Y."/>
            <person name="Saleh O."/>
            <person name="Blanc G."/>
            <person name="Decker E.L."/>
            <person name="van Gessel N."/>
            <person name="Grimwood J."/>
            <person name="Hayes R.D."/>
            <person name="Graham S.W."/>
            <person name="Gunter L.E."/>
            <person name="McDaniel S.F."/>
            <person name="Hoernstein S.N.W."/>
            <person name="Larsson A."/>
            <person name="Li F.W."/>
            <person name="Perroud P.F."/>
            <person name="Phillips J."/>
            <person name="Ranjan P."/>
            <person name="Rokshar D.S."/>
            <person name="Rothfels C.J."/>
            <person name="Schneider L."/>
            <person name="Shu S."/>
            <person name="Stevenson D.W."/>
            <person name="Thummler F."/>
            <person name="Tillich M."/>
            <person name="Villarreal Aguilar J.C."/>
            <person name="Widiez T."/>
            <person name="Wong G.K."/>
            <person name="Wymore A."/>
            <person name="Zhang Y."/>
            <person name="Zimmer A.D."/>
            <person name="Quatrano R.S."/>
            <person name="Mayer K.F.X."/>
            <person name="Goodstein D."/>
            <person name="Casacuberta J.M."/>
            <person name="Vandepoele K."/>
            <person name="Reski R."/>
            <person name="Cuming A.C."/>
            <person name="Tuskan G.A."/>
            <person name="Maumus F."/>
            <person name="Salse J."/>
            <person name="Schmutz J."/>
            <person name="Rensing S.A."/>
        </authorList>
    </citation>
    <scope>NUCLEOTIDE SEQUENCE [LARGE SCALE GENOMIC DNA]</scope>
    <source>
        <strain evidence="15 16">cv. Gransden 2004</strain>
    </source>
</reference>
<sequence length="919" mass="102367">MKSSMAAFWAMAFTLALTSFMVVEVHAGKAQRLSGVRDSSVERNFDQPLGKGHRVTEVYELPDGRGFVADLEVIEQTELYGADITDLRMTVRVEGQFRVHVQISDKNKARWEVPISLVPRNEPLTRKSNRLSLPQEPLIQLTYTTNPFGFAVTRIANNEVLFNSTPSVTTSLEGVESPSFNSMVFKDQYLEISTHIPSYATLFGLGESTRPDGLPLVKGKTYSLWATDIGAMNANVDLYGAYPYYIDVRAEGLTHGVLLLNSNGMDIHYGGDYLTYRVIGGTFDFYFLAGPTPLDVMDQYTELVGRPAPMPYWSFGFHQCRWGYKNVDELKYVVESYKKAKIPLDTIWNDIDYMQNYLDFTTDAVNYPEDQLKSFVEELHANGQHYVLILDPGISMAYKNYSTLERGLAADIFLKDDQNENYLAQVWPGPVYFPDFLDPKGKAWWANEVSVFHQKVPFDGLWIDMNEVSNFCSGIQCKFNGVVYPNLNECYLECKESSTQWDNPPYKIETAYKNLGDKTVAMGVKHFDGTLEYNAHNLFGLSESVATNDALKATRKKRPFILARSTFVGSGSQTAHWTGDNAATFKDLQYSIASILNSGMVGLPMVGADICGFADDSNEELCNRWMQLGAFYPFSRNHNTFGATPQEPYVWEQVAASSRKALGMRYRLLPYFYSLMFEAHNKGAPIARPLFFAFPEDAQTLKVSDQFLLGSGVMVTPVVLPKVTTVNGYFPKGTWYNLFDVASKVESEGKYVELAAPLDSINVHLHEGTILPMQESALTSAEVMKTPFTLMVAFPASKSLGYATGKLFLDNGDDIEMVIRKGRSTFVRFFAQQSEQRGVLASKVVSGDYATQEDLVVQTVVILGANNAPSSLTINGVPVSSPISSSFDAAIPSVTISGLSLSVGSEFELHWTTQAHSTI</sequence>
<evidence type="ECO:0000256" key="6">
    <source>
        <dbReference type="ARBA" id="ARBA00023180"/>
    </source>
</evidence>
<dbReference type="InterPro" id="IPR030458">
    <property type="entry name" value="Glyco_hydro_31_AS"/>
</dbReference>
<reference evidence="15" key="3">
    <citation type="submission" date="2020-12" db="UniProtKB">
        <authorList>
            <consortium name="EnsemblPlants"/>
        </authorList>
    </citation>
    <scope>IDENTIFICATION</scope>
</reference>
<evidence type="ECO:0000313" key="16">
    <source>
        <dbReference type="Proteomes" id="UP000006727"/>
    </source>
</evidence>
<feature type="domain" description="Glycoside hydrolase family 31 N-terminal" evidence="12">
    <location>
        <begin position="87"/>
        <end position="264"/>
    </location>
</feature>
<dbReference type="SUPFAM" id="SSF51445">
    <property type="entry name" value="(Trans)glycosidases"/>
    <property type="match status" value="1"/>
</dbReference>
<dbReference type="Pfam" id="PF21365">
    <property type="entry name" value="Glyco_hydro_31_3rd"/>
    <property type="match status" value="1"/>
</dbReference>
<dbReference type="InterPro" id="IPR030459">
    <property type="entry name" value="Glyco_hydro_31_CS"/>
</dbReference>
<evidence type="ECO:0000256" key="3">
    <source>
        <dbReference type="ARBA" id="ARBA00012741"/>
    </source>
</evidence>
<dbReference type="InterPro" id="IPR000322">
    <property type="entry name" value="Glyco_hydro_31_TIM"/>
</dbReference>
<keyword evidence="6" id="KW-0325">Glycoprotein</keyword>
<dbReference type="PROSITE" id="PS00129">
    <property type="entry name" value="GLYCOSYL_HYDROL_F31_1"/>
    <property type="match status" value="1"/>
</dbReference>
<dbReference type="SUPFAM" id="SSF51011">
    <property type="entry name" value="Glycosyl hydrolase domain"/>
    <property type="match status" value="1"/>
</dbReference>
<dbReference type="EC" id="3.2.1.20" evidence="3"/>
<name>A0A2K1L2X1_PHYPA</name>
<dbReference type="EMBL" id="ABEU02000002">
    <property type="protein sequence ID" value="PNR60363.1"/>
    <property type="molecule type" value="Genomic_DNA"/>
</dbReference>
<dbReference type="KEGG" id="ppp:112275118"/>
<evidence type="ECO:0000256" key="9">
    <source>
        <dbReference type="RuleBase" id="RU361185"/>
    </source>
</evidence>
<comment type="similarity">
    <text evidence="2 9">Belongs to the glycosyl hydrolase 31 family.</text>
</comment>
<evidence type="ECO:0000256" key="1">
    <source>
        <dbReference type="ARBA" id="ARBA00001657"/>
    </source>
</evidence>
<dbReference type="STRING" id="3218.A0A2K1L2X1"/>
<dbReference type="FunFam" id="3.20.20.80:FF:000016">
    <property type="entry name" value="Maltase-glucoamylase, intestinal"/>
    <property type="match status" value="1"/>
</dbReference>